<evidence type="ECO:0000313" key="3">
    <source>
        <dbReference type="Proteomes" id="UP000501338"/>
    </source>
</evidence>
<protein>
    <submittedName>
        <fullName evidence="1">VWA domain-containing protein</fullName>
    </submittedName>
</protein>
<dbReference type="EMBL" id="CP047340">
    <property type="protein sequence ID" value="QIF89868.1"/>
    <property type="molecule type" value="Genomic_DNA"/>
</dbReference>
<gene>
    <name evidence="2" type="ORF">GTH23_07360</name>
    <name evidence="1" type="ORF">I4901_08950</name>
</gene>
<reference evidence="2 3" key="1">
    <citation type="submission" date="2020-01" db="EMBL/GenBank/DDBJ databases">
        <title>The genomic epidemiology of tigecycline resistance gene tet(X) variants in a swine farm in China.</title>
        <authorList>
            <person name="Peng K."/>
            <person name="Li R."/>
        </authorList>
    </citation>
    <scope>NUCLEOTIDE SEQUENCE [LARGE SCALE GENOMIC DNA]</scope>
    <source>
        <strain evidence="2 3">ZF1</strain>
    </source>
</reference>
<accession>A0A8I1BM43</accession>
<organism evidence="1 4">
    <name type="scientific">Proteus terrae subsp. cibarius</name>
    <dbReference type="NCBI Taxonomy" id="626774"/>
    <lineage>
        <taxon>Bacteria</taxon>
        <taxon>Pseudomonadati</taxon>
        <taxon>Pseudomonadota</taxon>
        <taxon>Gammaproteobacteria</taxon>
        <taxon>Enterobacterales</taxon>
        <taxon>Morganellaceae</taxon>
        <taxon>Proteus</taxon>
    </lineage>
</organism>
<dbReference type="InterPro" id="IPR036465">
    <property type="entry name" value="vWFA_dom_sf"/>
</dbReference>
<dbReference type="EMBL" id="JADSJR010000010">
    <property type="protein sequence ID" value="MBG2914492.1"/>
    <property type="molecule type" value="Genomic_DNA"/>
</dbReference>
<keyword evidence="3" id="KW-1185">Reference proteome</keyword>
<proteinExistence type="predicted"/>
<sequence>MNENSDLNIEKRNNKIKNLLASKLLPPSVENNLTYGSQVVTGDGAIALDLVVVIDTSGSMSDESSDLSKEVDAAIQEASEKCPSKLRVTFLGIEGTWDDTKFDQSASDYLKALGVPENRLQARKPFKEADGRDHAGNKEDLCRAVIDLSKYFDWRDGARRAIFVLGDEGMEGGGGVLTDAAERKNNEAIAVAQHEKVKVYTYQGTPDDRMTNLDRFPSIADRDSITKEYVRLAKQTGGRSYIYTTGIAKFSLVLQEILCDSLTPPNIPKPHEKETNCSHVCDQLTSIISTVNTLAGIINKTIDSCCKDEWSNHHLPAKDCDC</sequence>
<dbReference type="Proteomes" id="UP000501338">
    <property type="component" value="Chromosome"/>
</dbReference>
<name>A0A8I1BM43_9GAMM</name>
<dbReference type="Gene3D" id="3.40.50.410">
    <property type="entry name" value="von Willebrand factor, type A domain"/>
    <property type="match status" value="1"/>
</dbReference>
<dbReference type="RefSeq" id="WP_075673808.1">
    <property type="nucleotide sequence ID" value="NZ_CP045008.1"/>
</dbReference>
<dbReference type="SUPFAM" id="SSF53300">
    <property type="entry name" value="vWA-like"/>
    <property type="match status" value="1"/>
</dbReference>
<evidence type="ECO:0000313" key="1">
    <source>
        <dbReference type="EMBL" id="MBG2914492.1"/>
    </source>
</evidence>
<dbReference type="Proteomes" id="UP000612266">
    <property type="component" value="Unassembled WGS sequence"/>
</dbReference>
<reference evidence="1" key="2">
    <citation type="submission" date="2020-11" db="EMBL/GenBank/DDBJ databases">
        <title>Enhanced detection system for hospital associated transmission using whole genome sequencing surveillance.</title>
        <authorList>
            <person name="Harrison L.H."/>
            <person name="Van Tyne D."/>
            <person name="Marsh J.W."/>
            <person name="Griffith M.P."/>
            <person name="Snyder D.J."/>
            <person name="Cooper V.S."/>
            <person name="Mustapha M."/>
        </authorList>
    </citation>
    <scope>NUCLEOTIDE SEQUENCE</scope>
    <source>
        <strain evidence="1">PR00070</strain>
    </source>
</reference>
<evidence type="ECO:0000313" key="4">
    <source>
        <dbReference type="Proteomes" id="UP000612266"/>
    </source>
</evidence>
<dbReference type="AlphaFoldDB" id="A0A8I1BM43"/>
<evidence type="ECO:0000313" key="2">
    <source>
        <dbReference type="EMBL" id="QIF89868.1"/>
    </source>
</evidence>